<feature type="transmembrane region" description="Helical" evidence="10">
    <location>
        <begin position="7"/>
        <end position="25"/>
    </location>
</feature>
<comment type="catalytic activity">
    <reaction evidence="1">
        <text>ATP + protein L-histidine = ADP + protein N-phospho-L-histidine.</text>
        <dbReference type="EC" id="2.7.13.3"/>
    </reaction>
</comment>
<reference evidence="14" key="1">
    <citation type="journal article" date="2019" name="Int. J. Syst. Evol. Microbiol.">
        <title>The Global Catalogue of Microorganisms (GCM) 10K type strain sequencing project: providing services to taxonomists for standard genome sequencing and annotation.</title>
        <authorList>
            <consortium name="The Broad Institute Genomics Platform"/>
            <consortium name="The Broad Institute Genome Sequencing Center for Infectious Disease"/>
            <person name="Wu L."/>
            <person name="Ma J."/>
        </authorList>
    </citation>
    <scope>NUCLEOTIDE SEQUENCE [LARGE SCALE GENOMIC DNA]</scope>
    <source>
        <strain evidence="14">KCTC 23984</strain>
    </source>
</reference>
<dbReference type="InterPro" id="IPR004358">
    <property type="entry name" value="Sig_transdc_His_kin-like_C"/>
</dbReference>
<evidence type="ECO:0000256" key="4">
    <source>
        <dbReference type="ARBA" id="ARBA00022553"/>
    </source>
</evidence>
<evidence type="ECO:0000256" key="7">
    <source>
        <dbReference type="ARBA" id="ARBA00022777"/>
    </source>
</evidence>
<keyword evidence="9" id="KW-0902">Two-component regulatory system</keyword>
<dbReference type="SMART" id="SM00387">
    <property type="entry name" value="HATPase_c"/>
    <property type="match status" value="1"/>
</dbReference>
<keyword evidence="10" id="KW-0812">Transmembrane</keyword>
<evidence type="ECO:0000313" key="14">
    <source>
        <dbReference type="Proteomes" id="UP001597641"/>
    </source>
</evidence>
<keyword evidence="4" id="KW-0597">Phosphoprotein</keyword>
<sequence length="431" mass="49494">MTLRTKFLLFAIFIHTLLAVMAWYLLQENKFLFLGMELVIIFSVLVTGQLYQAFFKPLKLIRAGIESIRDKDFSTKFMAVGQQDLDELVNVYNRMMDQLRKERVGQAEKHFLLEKLIQASPAGIILLGFDNQVEGVNPAAERFLQHKGHELMGKHVSQLPQDWAKELVPLSSGESTTFRLHGTWTYRCHRAHFLDRGFQHYFILIEELTEAILQNERQAYEKVIRVMSHEVNNTTGAVNSILGSLQYYAPQLEEEHQPDFEHVLQVAIDRNANLSRFMANFAEVVRLPKPQKAPKDIHVLLQELQRLLQPQLEKRHISCTWHLASEPLVVSIDEQQMEQVILNILKNAMEAIGEEGEISIRTQLDPPQLTITDNGEGISEEVQQRLFTPFYTTKNNGQGIGLTMVRDILVNHGFTFSLSSERGLTSFTIRL</sequence>
<keyword evidence="6" id="KW-0547">Nucleotide-binding</keyword>
<feature type="domain" description="Histidine kinase" evidence="11">
    <location>
        <begin position="226"/>
        <end position="431"/>
    </location>
</feature>
<evidence type="ECO:0000256" key="1">
    <source>
        <dbReference type="ARBA" id="ARBA00000085"/>
    </source>
</evidence>
<evidence type="ECO:0000259" key="12">
    <source>
        <dbReference type="PROSITE" id="PS50885"/>
    </source>
</evidence>
<dbReference type="PANTHER" id="PTHR43065:SF10">
    <property type="entry name" value="PEROXIDE STRESS-ACTIVATED HISTIDINE KINASE MAK3"/>
    <property type="match status" value="1"/>
</dbReference>
<keyword evidence="10" id="KW-0472">Membrane</keyword>
<organism evidence="13 14">
    <name type="scientific">Pontibacter toksunensis</name>
    <dbReference type="NCBI Taxonomy" id="1332631"/>
    <lineage>
        <taxon>Bacteria</taxon>
        <taxon>Pseudomonadati</taxon>
        <taxon>Bacteroidota</taxon>
        <taxon>Cytophagia</taxon>
        <taxon>Cytophagales</taxon>
        <taxon>Hymenobacteraceae</taxon>
        <taxon>Pontibacter</taxon>
    </lineage>
</organism>
<dbReference type="PRINTS" id="PR00344">
    <property type="entry name" value="BCTRLSENSOR"/>
</dbReference>
<keyword evidence="5" id="KW-0808">Transferase</keyword>
<dbReference type="PROSITE" id="PS50109">
    <property type="entry name" value="HIS_KIN"/>
    <property type="match status" value="1"/>
</dbReference>
<evidence type="ECO:0000256" key="3">
    <source>
        <dbReference type="ARBA" id="ARBA00012438"/>
    </source>
</evidence>
<keyword evidence="8" id="KW-0067">ATP-binding</keyword>
<dbReference type="SUPFAM" id="SSF55874">
    <property type="entry name" value="ATPase domain of HSP90 chaperone/DNA topoisomerase II/histidine kinase"/>
    <property type="match status" value="1"/>
</dbReference>
<dbReference type="GO" id="GO:0016301">
    <property type="term" value="F:kinase activity"/>
    <property type="evidence" value="ECO:0007669"/>
    <property type="project" value="UniProtKB-KW"/>
</dbReference>
<accession>A0ABW6BZT7</accession>
<dbReference type="InterPro" id="IPR003660">
    <property type="entry name" value="HAMP_dom"/>
</dbReference>
<evidence type="ECO:0000256" key="10">
    <source>
        <dbReference type="SAM" id="Phobius"/>
    </source>
</evidence>
<evidence type="ECO:0000259" key="11">
    <source>
        <dbReference type="PROSITE" id="PS50109"/>
    </source>
</evidence>
<dbReference type="PANTHER" id="PTHR43065">
    <property type="entry name" value="SENSOR HISTIDINE KINASE"/>
    <property type="match status" value="1"/>
</dbReference>
<comment type="caution">
    <text evidence="13">The sequence shown here is derived from an EMBL/GenBank/DDBJ whole genome shotgun (WGS) entry which is preliminary data.</text>
</comment>
<dbReference type="Gene3D" id="3.30.450.20">
    <property type="entry name" value="PAS domain"/>
    <property type="match status" value="1"/>
</dbReference>
<dbReference type="InterPro" id="IPR035965">
    <property type="entry name" value="PAS-like_dom_sf"/>
</dbReference>
<evidence type="ECO:0000256" key="2">
    <source>
        <dbReference type="ARBA" id="ARBA00004370"/>
    </source>
</evidence>
<dbReference type="PROSITE" id="PS50885">
    <property type="entry name" value="HAMP"/>
    <property type="match status" value="1"/>
</dbReference>
<dbReference type="EC" id="2.7.13.3" evidence="3"/>
<comment type="subcellular location">
    <subcellularLocation>
        <location evidence="2">Membrane</location>
    </subcellularLocation>
</comment>
<dbReference type="InterPro" id="IPR000014">
    <property type="entry name" value="PAS"/>
</dbReference>
<proteinExistence type="predicted"/>
<gene>
    <name evidence="13" type="ORF">ACFS7Z_14425</name>
</gene>
<dbReference type="Gene3D" id="3.30.565.10">
    <property type="entry name" value="Histidine kinase-like ATPase, C-terminal domain"/>
    <property type="match status" value="1"/>
</dbReference>
<protein>
    <recommendedName>
        <fullName evidence="3">histidine kinase</fullName>
        <ecNumber evidence="3">2.7.13.3</ecNumber>
    </recommendedName>
</protein>
<dbReference type="RefSeq" id="WP_377485786.1">
    <property type="nucleotide sequence ID" value="NZ_JBHUOX010000010.1"/>
</dbReference>
<evidence type="ECO:0000256" key="6">
    <source>
        <dbReference type="ARBA" id="ARBA00022741"/>
    </source>
</evidence>
<dbReference type="InterPro" id="IPR003594">
    <property type="entry name" value="HATPase_dom"/>
</dbReference>
<dbReference type="InterPro" id="IPR036890">
    <property type="entry name" value="HATPase_C_sf"/>
</dbReference>
<dbReference type="InterPro" id="IPR005467">
    <property type="entry name" value="His_kinase_dom"/>
</dbReference>
<dbReference type="EMBL" id="JBHUOX010000010">
    <property type="protein sequence ID" value="MFD3001563.1"/>
    <property type="molecule type" value="Genomic_DNA"/>
</dbReference>
<evidence type="ECO:0000313" key="13">
    <source>
        <dbReference type="EMBL" id="MFD3001563.1"/>
    </source>
</evidence>
<evidence type="ECO:0000256" key="5">
    <source>
        <dbReference type="ARBA" id="ARBA00022679"/>
    </source>
</evidence>
<keyword evidence="7 13" id="KW-0418">Kinase</keyword>
<keyword evidence="14" id="KW-1185">Reference proteome</keyword>
<dbReference type="Proteomes" id="UP001597641">
    <property type="component" value="Unassembled WGS sequence"/>
</dbReference>
<keyword evidence="10" id="KW-1133">Transmembrane helix</keyword>
<dbReference type="Pfam" id="PF13188">
    <property type="entry name" value="PAS_8"/>
    <property type="match status" value="1"/>
</dbReference>
<dbReference type="SUPFAM" id="SSF55785">
    <property type="entry name" value="PYP-like sensor domain (PAS domain)"/>
    <property type="match status" value="1"/>
</dbReference>
<name>A0ABW6BZT7_9BACT</name>
<evidence type="ECO:0000256" key="9">
    <source>
        <dbReference type="ARBA" id="ARBA00023012"/>
    </source>
</evidence>
<evidence type="ECO:0000256" key="8">
    <source>
        <dbReference type="ARBA" id="ARBA00022840"/>
    </source>
</evidence>
<feature type="domain" description="HAMP" evidence="12">
    <location>
        <begin position="52"/>
        <end position="104"/>
    </location>
</feature>
<dbReference type="Pfam" id="PF02518">
    <property type="entry name" value="HATPase_c"/>
    <property type="match status" value="1"/>
</dbReference>